<dbReference type="OrthoDB" id="654211at2759"/>
<dbReference type="AlphaFoldDB" id="A0A2J6PF94"/>
<dbReference type="GO" id="GO:0005634">
    <property type="term" value="C:nucleus"/>
    <property type="evidence" value="ECO:0007669"/>
    <property type="project" value="UniProtKB-SubCell"/>
</dbReference>
<dbReference type="InterPro" id="IPR051061">
    <property type="entry name" value="Zinc_finger_trans_reg"/>
</dbReference>
<keyword evidence="2" id="KW-0479">Metal-binding</keyword>
<keyword evidence="3 8" id="KW-0863">Zinc-finger</keyword>
<keyword evidence="4" id="KW-0862">Zinc</keyword>
<dbReference type="InterPro" id="IPR013087">
    <property type="entry name" value="Znf_C2H2_type"/>
</dbReference>
<organism evidence="11 12">
    <name type="scientific">Hyaloscypha hepaticicola</name>
    <dbReference type="NCBI Taxonomy" id="2082293"/>
    <lineage>
        <taxon>Eukaryota</taxon>
        <taxon>Fungi</taxon>
        <taxon>Dikarya</taxon>
        <taxon>Ascomycota</taxon>
        <taxon>Pezizomycotina</taxon>
        <taxon>Leotiomycetes</taxon>
        <taxon>Helotiales</taxon>
        <taxon>Hyaloscyphaceae</taxon>
        <taxon>Hyaloscypha</taxon>
    </lineage>
</organism>
<keyword evidence="12" id="KW-1185">Reference proteome</keyword>
<reference evidence="11 12" key="1">
    <citation type="submission" date="2016-05" db="EMBL/GenBank/DDBJ databases">
        <title>A degradative enzymes factory behind the ericoid mycorrhizal symbiosis.</title>
        <authorList>
            <consortium name="DOE Joint Genome Institute"/>
            <person name="Martino E."/>
            <person name="Morin E."/>
            <person name="Grelet G."/>
            <person name="Kuo A."/>
            <person name="Kohler A."/>
            <person name="Daghino S."/>
            <person name="Barry K."/>
            <person name="Choi C."/>
            <person name="Cichocki N."/>
            <person name="Clum A."/>
            <person name="Copeland A."/>
            <person name="Hainaut M."/>
            <person name="Haridas S."/>
            <person name="Labutti K."/>
            <person name="Lindquist E."/>
            <person name="Lipzen A."/>
            <person name="Khouja H.-R."/>
            <person name="Murat C."/>
            <person name="Ohm R."/>
            <person name="Olson A."/>
            <person name="Spatafora J."/>
            <person name="Veneault-Fourrey C."/>
            <person name="Henrissat B."/>
            <person name="Grigoriev I."/>
            <person name="Martin F."/>
            <person name="Perotto S."/>
        </authorList>
    </citation>
    <scope>NUCLEOTIDE SEQUENCE [LARGE SCALE GENOMIC DNA]</scope>
    <source>
        <strain evidence="11 12">UAMH 7357</strain>
    </source>
</reference>
<dbReference type="PROSITE" id="PS00028">
    <property type="entry name" value="ZINC_FINGER_C2H2_1"/>
    <property type="match status" value="1"/>
</dbReference>
<keyword evidence="5" id="KW-0805">Transcription regulation</keyword>
<evidence type="ECO:0000256" key="1">
    <source>
        <dbReference type="ARBA" id="ARBA00004123"/>
    </source>
</evidence>
<dbReference type="PANTHER" id="PTHR46179:SF13">
    <property type="entry name" value="C2H2-TYPE DOMAIN-CONTAINING PROTEIN"/>
    <property type="match status" value="1"/>
</dbReference>
<evidence type="ECO:0000259" key="10">
    <source>
        <dbReference type="PROSITE" id="PS50157"/>
    </source>
</evidence>
<dbReference type="GO" id="GO:0006357">
    <property type="term" value="P:regulation of transcription by RNA polymerase II"/>
    <property type="evidence" value="ECO:0007669"/>
    <property type="project" value="TreeGrafter"/>
</dbReference>
<dbReference type="SMART" id="SM00355">
    <property type="entry name" value="ZnF_C2H2"/>
    <property type="match status" value="4"/>
</dbReference>
<sequence>MGYPDFEPGDNNGEQSNQTTQPSFSPISSSASTTDGLADGPFETSISRKRKRDTETTYSDSDSVSNPLHPVGDYACGWKGCQSRFDQLLQFRNHVRSHTSEASSCLWNGCVRQPEASSSLNKHLDTHVKPHFCTFAGCSHRAAKQRDMRRHMTSHVLSPGSTVYYCPSPSCTHSKGGKPFTRPDNARRHVVKMHAGLLLPLVTETYRE</sequence>
<feature type="region of interest" description="Disordered" evidence="9">
    <location>
        <begin position="1"/>
        <end position="64"/>
    </location>
</feature>
<dbReference type="PROSITE" id="PS50157">
    <property type="entry name" value="ZINC_FINGER_C2H2_2"/>
    <property type="match status" value="1"/>
</dbReference>
<evidence type="ECO:0000313" key="12">
    <source>
        <dbReference type="Proteomes" id="UP000235672"/>
    </source>
</evidence>
<dbReference type="EMBL" id="KZ613543">
    <property type="protein sequence ID" value="PMD12715.1"/>
    <property type="molecule type" value="Genomic_DNA"/>
</dbReference>
<dbReference type="GO" id="GO:0008270">
    <property type="term" value="F:zinc ion binding"/>
    <property type="evidence" value="ECO:0007669"/>
    <property type="project" value="UniProtKB-KW"/>
</dbReference>
<proteinExistence type="predicted"/>
<feature type="domain" description="C2H2-type" evidence="10">
    <location>
        <begin position="74"/>
        <end position="103"/>
    </location>
</feature>
<protein>
    <recommendedName>
        <fullName evidence="10">C2H2-type domain-containing protein</fullName>
    </recommendedName>
</protein>
<keyword evidence="6" id="KW-0804">Transcription</keyword>
<feature type="compositionally biased region" description="Low complexity" evidence="9">
    <location>
        <begin position="18"/>
        <end position="34"/>
    </location>
</feature>
<evidence type="ECO:0000256" key="3">
    <source>
        <dbReference type="ARBA" id="ARBA00022771"/>
    </source>
</evidence>
<dbReference type="PANTHER" id="PTHR46179">
    <property type="entry name" value="ZINC FINGER PROTEIN"/>
    <property type="match status" value="1"/>
</dbReference>
<dbReference type="Proteomes" id="UP000235672">
    <property type="component" value="Unassembled WGS sequence"/>
</dbReference>
<comment type="subcellular location">
    <subcellularLocation>
        <location evidence="1">Nucleus</location>
    </subcellularLocation>
</comment>
<gene>
    <name evidence="11" type="ORF">NA56DRAFT_652254</name>
</gene>
<name>A0A2J6PF94_9HELO</name>
<keyword evidence="7" id="KW-0539">Nucleus</keyword>
<dbReference type="Gene3D" id="3.30.160.60">
    <property type="entry name" value="Classic Zinc Finger"/>
    <property type="match status" value="2"/>
</dbReference>
<evidence type="ECO:0000256" key="9">
    <source>
        <dbReference type="SAM" id="MobiDB-lite"/>
    </source>
</evidence>
<evidence type="ECO:0000313" key="11">
    <source>
        <dbReference type="EMBL" id="PMD12715.1"/>
    </source>
</evidence>
<evidence type="ECO:0000256" key="4">
    <source>
        <dbReference type="ARBA" id="ARBA00022833"/>
    </source>
</evidence>
<evidence type="ECO:0000256" key="5">
    <source>
        <dbReference type="ARBA" id="ARBA00023015"/>
    </source>
</evidence>
<evidence type="ECO:0000256" key="6">
    <source>
        <dbReference type="ARBA" id="ARBA00023163"/>
    </source>
</evidence>
<dbReference type="STRING" id="1745343.A0A2J6PF94"/>
<evidence type="ECO:0000256" key="8">
    <source>
        <dbReference type="PROSITE-ProRule" id="PRU00042"/>
    </source>
</evidence>
<evidence type="ECO:0000256" key="7">
    <source>
        <dbReference type="ARBA" id="ARBA00023242"/>
    </source>
</evidence>
<accession>A0A2J6PF94</accession>
<evidence type="ECO:0000256" key="2">
    <source>
        <dbReference type="ARBA" id="ARBA00022723"/>
    </source>
</evidence>